<protein>
    <submittedName>
        <fullName evidence="3">Uncharacterized protein</fullName>
    </submittedName>
</protein>
<feature type="coiled-coil region" evidence="1">
    <location>
        <begin position="44"/>
        <end position="111"/>
    </location>
</feature>
<evidence type="ECO:0000256" key="1">
    <source>
        <dbReference type="SAM" id="Coils"/>
    </source>
</evidence>
<organism evidence="3 4">
    <name type="scientific">Phytophthora megakarya</name>
    <dbReference type="NCBI Taxonomy" id="4795"/>
    <lineage>
        <taxon>Eukaryota</taxon>
        <taxon>Sar</taxon>
        <taxon>Stramenopiles</taxon>
        <taxon>Oomycota</taxon>
        <taxon>Peronosporomycetes</taxon>
        <taxon>Peronosporales</taxon>
        <taxon>Peronosporaceae</taxon>
        <taxon>Phytophthora</taxon>
    </lineage>
</organism>
<accession>A0A225WTV0</accession>
<feature type="compositionally biased region" description="Polar residues" evidence="2">
    <location>
        <begin position="196"/>
        <end position="223"/>
    </location>
</feature>
<dbReference type="STRING" id="4795.A0A225WTV0"/>
<dbReference type="AlphaFoldDB" id="A0A225WTV0"/>
<proteinExistence type="predicted"/>
<dbReference type="Proteomes" id="UP000198211">
    <property type="component" value="Unassembled WGS sequence"/>
</dbReference>
<name>A0A225WTV0_9STRA</name>
<dbReference type="OrthoDB" id="162773at2759"/>
<evidence type="ECO:0000256" key="2">
    <source>
        <dbReference type="SAM" id="MobiDB-lite"/>
    </source>
</evidence>
<sequence>MLRLQQEKGEADGLLKILTSKLHEMEEANFDLHSCMSLFEAETRRESELKVLEMQKRLTALESKLSFVTKDLQNAERGKLRALKEVEDLQKDKVESKRRDAQRRLLATKRRKHESFVASQAMSQSQLMVKPPPVPVVETAVQTELKLEGNDLKQENARLVAYLLTGISRDLLILLNGTVAVETGDNSKLNSEDNRTQPIQRYQSSTPTQFVQGSSENSFSDSMQPSPRSVPFSQSVFSQFAGKTSAQVHASMKSVARETDGDQSVLASERARELYDVLGNMLAGDVSAVALTPVLLKYLAAKDLEGTVICSVLRVMYSVMHHSAHFQHFLLVEPSRSDESSFSGTGLQRNTNSVEHPRITLPGLHFTTLDDYLSAQSDYASVLQNDLLQLPTPDPSSEQRQLRLKLLSALCRVMKNNLKESTVVSDSLCVLYFWVDLGLTHRPMLTPDFKPLLSSSVITAIVLDPKGLPVVKALALKLLSQLLRIPGVFSDVESETKKSFLFNRCAKMLVEEGSISRDETNNLRILQHEIVKLMLSIIASFPSDGIRFVLESTHGFSNNSDGYRSIIYYLAQLLHRETFDERTAGVGRECCVTRELLDDQFRMDLIQDSFSLLGLLSRYVDLRNELGGDDQVHTFLAVLYFLDNLTQEDGSCWRNNSIAAPASTLVAMLNLIPGQ</sequence>
<dbReference type="EMBL" id="NBNE01000267">
    <property type="protein sequence ID" value="OWZ21011.1"/>
    <property type="molecule type" value="Genomic_DNA"/>
</dbReference>
<evidence type="ECO:0000313" key="3">
    <source>
        <dbReference type="EMBL" id="OWZ21011.1"/>
    </source>
</evidence>
<keyword evidence="1" id="KW-0175">Coiled coil</keyword>
<gene>
    <name evidence="3" type="ORF">PHMEG_0004504</name>
</gene>
<reference evidence="4" key="1">
    <citation type="submission" date="2017-03" db="EMBL/GenBank/DDBJ databases">
        <title>Phytopthora megakarya and P. palmivora, two closely related causual agents of cacao black pod achieved similar genome size and gene model numbers by different mechanisms.</title>
        <authorList>
            <person name="Ali S."/>
            <person name="Shao J."/>
            <person name="Larry D.J."/>
            <person name="Kronmiller B."/>
            <person name="Shen D."/>
            <person name="Strem M.D."/>
            <person name="Melnick R.L."/>
            <person name="Guiltinan M.J."/>
            <person name="Tyler B.M."/>
            <person name="Meinhardt L.W."/>
            <person name="Bailey B.A."/>
        </authorList>
    </citation>
    <scope>NUCLEOTIDE SEQUENCE [LARGE SCALE GENOMIC DNA]</scope>
    <source>
        <strain evidence="4">zdho120</strain>
    </source>
</reference>
<evidence type="ECO:0000313" key="4">
    <source>
        <dbReference type="Proteomes" id="UP000198211"/>
    </source>
</evidence>
<feature type="region of interest" description="Disordered" evidence="2">
    <location>
        <begin position="184"/>
        <end position="227"/>
    </location>
</feature>
<comment type="caution">
    <text evidence="3">The sequence shown here is derived from an EMBL/GenBank/DDBJ whole genome shotgun (WGS) entry which is preliminary data.</text>
</comment>
<keyword evidence="4" id="KW-1185">Reference proteome</keyword>